<evidence type="ECO:0000313" key="1">
    <source>
        <dbReference type="EMBL" id="NOJ82475.1"/>
    </source>
</evidence>
<dbReference type="PROSITE" id="PS51257">
    <property type="entry name" value="PROKAR_LIPOPROTEIN"/>
    <property type="match status" value="1"/>
</dbReference>
<dbReference type="Proteomes" id="UP000533080">
    <property type="component" value="Unassembled WGS sequence"/>
</dbReference>
<name>A0A7Y4IP87_MYXXA</name>
<accession>A0A7Y4IP87</accession>
<proteinExistence type="predicted"/>
<reference evidence="1 2" key="1">
    <citation type="submission" date="2020-05" db="EMBL/GenBank/DDBJ databases">
        <authorList>
            <person name="Whitworth D."/>
        </authorList>
    </citation>
    <scope>NUCLEOTIDE SEQUENCE [LARGE SCALE GENOMIC DNA]</scope>
    <source>
        <strain evidence="1 2">AM005</strain>
    </source>
</reference>
<sequence>MTSGRFAPFFAGLLLLTTAGCGGEAPRCTDCPAVEGRYRLQFDTSAGVPPECALLGVEVPTGEVLDITRSGENLTSRLAGVPVRGTITAQGTFLMTGTGVPSANRTDTLTLTGSYLAPLTDGGTASINGVLTGSYARASDTGGQRCTVSSPFSATRD</sequence>
<evidence type="ECO:0008006" key="3">
    <source>
        <dbReference type="Google" id="ProtNLM"/>
    </source>
</evidence>
<comment type="caution">
    <text evidence="1">The sequence shown here is derived from an EMBL/GenBank/DDBJ whole genome shotgun (WGS) entry which is preliminary data.</text>
</comment>
<protein>
    <recommendedName>
        <fullName evidence="3">Lipoprotein</fullName>
    </recommendedName>
</protein>
<gene>
    <name evidence="1" type="ORF">HNV28_29835</name>
</gene>
<dbReference type="AlphaFoldDB" id="A0A7Y4IP87"/>
<dbReference type="RefSeq" id="WP_171444361.1">
    <property type="nucleotide sequence ID" value="NZ_JABFNT010000130.1"/>
</dbReference>
<evidence type="ECO:0000313" key="2">
    <source>
        <dbReference type="Proteomes" id="UP000533080"/>
    </source>
</evidence>
<dbReference type="EMBL" id="JABFNT010000130">
    <property type="protein sequence ID" value="NOJ82475.1"/>
    <property type="molecule type" value="Genomic_DNA"/>
</dbReference>
<organism evidence="1 2">
    <name type="scientific">Myxococcus xanthus</name>
    <dbReference type="NCBI Taxonomy" id="34"/>
    <lineage>
        <taxon>Bacteria</taxon>
        <taxon>Pseudomonadati</taxon>
        <taxon>Myxococcota</taxon>
        <taxon>Myxococcia</taxon>
        <taxon>Myxococcales</taxon>
        <taxon>Cystobacterineae</taxon>
        <taxon>Myxococcaceae</taxon>
        <taxon>Myxococcus</taxon>
    </lineage>
</organism>